<feature type="transmembrane region" description="Helical" evidence="2">
    <location>
        <begin position="54"/>
        <end position="76"/>
    </location>
</feature>
<feature type="transmembrane region" description="Helical" evidence="2">
    <location>
        <begin position="140"/>
        <end position="164"/>
    </location>
</feature>
<dbReference type="EMBL" id="CP011125">
    <property type="protein sequence ID" value="AKF06282.1"/>
    <property type="molecule type" value="Genomic_DNA"/>
</dbReference>
<reference evidence="4 5" key="1">
    <citation type="submission" date="2015-03" db="EMBL/GenBank/DDBJ databases">
        <title>Genome assembly of Sandaracinus amylolyticus DSM 53668.</title>
        <authorList>
            <person name="Sharma G."/>
            <person name="Subramanian S."/>
        </authorList>
    </citation>
    <scope>NUCLEOTIDE SEQUENCE [LARGE SCALE GENOMIC DNA]</scope>
    <source>
        <strain evidence="4 5">DSM 53668</strain>
    </source>
</reference>
<keyword evidence="2" id="KW-1133">Transmembrane helix</keyword>
<dbReference type="CDD" id="cd01060">
    <property type="entry name" value="Membrane-FADS-like"/>
    <property type="match status" value="1"/>
</dbReference>
<sequence length="325" mass="37487">MRPMKDAPGSENVPRTEPVVSSRGRYGTQNLVVLGAQVLGWAVVLTAVELAPYVALRIALIALFCLLMQGVFTMMHEHFHRNAHWVPAIDYAIGLVGSTLFGTSATLHRVHHWGHHVRNRSEAERGEFIHPGEAPALKVALYYFAICGGLWLGGLVFPLISFFIPWRFVRFLARTKRFNTYAAMFEQFKERDWTRMRLEALVLYAFWGALLAWGPWSTATLVPAYVAFAFTWSWLQWVYHLRTPIHVIEGTYNLRAPWLVRVLFLSFNYNLTHHRHPSMPWQELRGASDPKETQPLWYRVLLMALPPRPFPTNDAELAALDKRYF</sequence>
<keyword evidence="5" id="KW-1185">Reference proteome</keyword>
<evidence type="ECO:0000256" key="1">
    <source>
        <dbReference type="SAM" id="MobiDB-lite"/>
    </source>
</evidence>
<gene>
    <name evidence="4" type="ORF">DB32_003431</name>
</gene>
<dbReference type="STRING" id="927083.DB32_003431"/>
<evidence type="ECO:0000313" key="5">
    <source>
        <dbReference type="Proteomes" id="UP000034883"/>
    </source>
</evidence>
<evidence type="ECO:0000259" key="3">
    <source>
        <dbReference type="Pfam" id="PF00487"/>
    </source>
</evidence>
<dbReference type="AlphaFoldDB" id="A0A0F6YHW6"/>
<dbReference type="KEGG" id="samy:DB32_003431"/>
<evidence type="ECO:0000313" key="4">
    <source>
        <dbReference type="EMBL" id="AKF06282.1"/>
    </source>
</evidence>
<feature type="transmembrane region" description="Helical" evidence="2">
    <location>
        <begin position="88"/>
        <end position="107"/>
    </location>
</feature>
<feature type="transmembrane region" description="Helical" evidence="2">
    <location>
        <begin position="198"/>
        <end position="216"/>
    </location>
</feature>
<feature type="domain" description="Fatty acid desaturase" evidence="3">
    <location>
        <begin position="60"/>
        <end position="287"/>
    </location>
</feature>
<proteinExistence type="predicted"/>
<dbReference type="GO" id="GO:0006629">
    <property type="term" value="P:lipid metabolic process"/>
    <property type="evidence" value="ECO:0007669"/>
    <property type="project" value="InterPro"/>
</dbReference>
<organism evidence="4 5">
    <name type="scientific">Sandaracinus amylolyticus</name>
    <dbReference type="NCBI Taxonomy" id="927083"/>
    <lineage>
        <taxon>Bacteria</taxon>
        <taxon>Pseudomonadati</taxon>
        <taxon>Myxococcota</taxon>
        <taxon>Polyangia</taxon>
        <taxon>Polyangiales</taxon>
        <taxon>Sandaracinaceae</taxon>
        <taxon>Sandaracinus</taxon>
    </lineage>
</organism>
<dbReference type="InterPro" id="IPR005804">
    <property type="entry name" value="FA_desaturase_dom"/>
</dbReference>
<keyword evidence="2" id="KW-0472">Membrane</keyword>
<keyword evidence="2" id="KW-0812">Transmembrane</keyword>
<accession>A0A0F6YHW6</accession>
<feature type="region of interest" description="Disordered" evidence="1">
    <location>
        <begin position="1"/>
        <end position="21"/>
    </location>
</feature>
<dbReference type="Proteomes" id="UP000034883">
    <property type="component" value="Chromosome"/>
</dbReference>
<dbReference type="Pfam" id="PF00487">
    <property type="entry name" value="FA_desaturase"/>
    <property type="match status" value="1"/>
</dbReference>
<name>A0A0F6YHW6_9BACT</name>
<feature type="transmembrane region" description="Helical" evidence="2">
    <location>
        <begin position="31"/>
        <end position="48"/>
    </location>
</feature>
<protein>
    <submittedName>
        <fullName evidence="4">Fatty acid desaturase</fullName>
    </submittedName>
</protein>
<evidence type="ECO:0000256" key="2">
    <source>
        <dbReference type="SAM" id="Phobius"/>
    </source>
</evidence>